<reference evidence="5 6" key="1">
    <citation type="submission" date="2019-04" db="EMBL/GenBank/DDBJ databases">
        <authorList>
            <person name="Van Vliet M D."/>
        </authorList>
    </citation>
    <scope>NUCLEOTIDE SEQUENCE [LARGE SCALE GENOMIC DNA]</scope>
    <source>
        <strain evidence="5 6">F1</strain>
    </source>
</reference>
<dbReference type="PANTHER" id="PTHR44943:SF8">
    <property type="entry name" value="TPR REPEAT-CONTAINING PROTEIN MJ0263"/>
    <property type="match status" value="1"/>
</dbReference>
<evidence type="ECO:0000256" key="1">
    <source>
        <dbReference type="ARBA" id="ARBA00022737"/>
    </source>
</evidence>
<gene>
    <name evidence="5" type="ORF">PDESU_03790</name>
</gene>
<evidence type="ECO:0000313" key="6">
    <source>
        <dbReference type="Proteomes" id="UP000366872"/>
    </source>
</evidence>
<sequence length="379" mass="41301">MKNKKSVLVAGCLTVALLMFIGCGERAGEKEYNKALAAWESGELVKAQGLLEKAIRKTTGNEKKSIAWNQLGLILWELGKTEEAAHAFNESCILAESLTGANLNLGVALFHAGRFDEAEVALNNVLGGDSKNQVALAMLGLVSAQKQDWAGASRAITAAVKANPQSPAGQNALALAELQHHSDTAVQRLKQVVSAYPDYAPAAYNLGVIHEQKLNNHSEALNWYRQYIRKAGSMGTHADAANQAIARLSGQSTPTAPKTDAAAAKRHMDAGSKLLTAQKFNSAIGEFELAIKADPNQKFAHYNLGYALFSLKKYSEASVAYINALKVDPKYADARYMLSYSYFQQRQWNDAEREAKELAKVDPARGEQMLNYIADNRKR</sequence>
<dbReference type="PANTHER" id="PTHR44943">
    <property type="entry name" value="CELLULOSE SYNTHASE OPERON PROTEIN C"/>
    <property type="match status" value="1"/>
</dbReference>
<dbReference type="AlphaFoldDB" id="A0A6C2U567"/>
<organism evidence="5 6">
    <name type="scientific">Pontiella desulfatans</name>
    <dbReference type="NCBI Taxonomy" id="2750659"/>
    <lineage>
        <taxon>Bacteria</taxon>
        <taxon>Pseudomonadati</taxon>
        <taxon>Kiritimatiellota</taxon>
        <taxon>Kiritimatiellia</taxon>
        <taxon>Kiritimatiellales</taxon>
        <taxon>Pontiellaceae</taxon>
        <taxon>Pontiella</taxon>
    </lineage>
</organism>
<evidence type="ECO:0000256" key="4">
    <source>
        <dbReference type="SAM" id="SignalP"/>
    </source>
</evidence>
<dbReference type="SMART" id="SM00028">
    <property type="entry name" value="TPR"/>
    <property type="match status" value="8"/>
</dbReference>
<feature type="repeat" description="TPR" evidence="3">
    <location>
        <begin position="298"/>
        <end position="331"/>
    </location>
</feature>
<accession>A0A6C2U567</accession>
<feature type="signal peptide" evidence="4">
    <location>
        <begin position="1"/>
        <end position="27"/>
    </location>
</feature>
<dbReference type="Proteomes" id="UP000366872">
    <property type="component" value="Unassembled WGS sequence"/>
</dbReference>
<dbReference type="Pfam" id="PF13414">
    <property type="entry name" value="TPR_11"/>
    <property type="match status" value="1"/>
</dbReference>
<feature type="repeat" description="TPR" evidence="3">
    <location>
        <begin position="264"/>
        <end position="297"/>
    </location>
</feature>
<keyword evidence="4" id="KW-0732">Signal</keyword>
<dbReference type="SUPFAM" id="SSF48452">
    <property type="entry name" value="TPR-like"/>
    <property type="match status" value="2"/>
</dbReference>
<keyword evidence="1" id="KW-0677">Repeat</keyword>
<dbReference type="PROSITE" id="PS50005">
    <property type="entry name" value="TPR"/>
    <property type="match status" value="2"/>
</dbReference>
<dbReference type="EMBL" id="CAAHFG010000002">
    <property type="protein sequence ID" value="VGO15208.1"/>
    <property type="molecule type" value="Genomic_DNA"/>
</dbReference>
<evidence type="ECO:0000313" key="5">
    <source>
        <dbReference type="EMBL" id="VGO15208.1"/>
    </source>
</evidence>
<proteinExistence type="predicted"/>
<keyword evidence="6" id="KW-1185">Reference proteome</keyword>
<dbReference type="Pfam" id="PF14559">
    <property type="entry name" value="TPR_19"/>
    <property type="match status" value="1"/>
</dbReference>
<evidence type="ECO:0000256" key="2">
    <source>
        <dbReference type="ARBA" id="ARBA00022803"/>
    </source>
</evidence>
<dbReference type="RefSeq" id="WP_136080793.1">
    <property type="nucleotide sequence ID" value="NZ_CAAHFG010000002.1"/>
</dbReference>
<evidence type="ECO:0000256" key="3">
    <source>
        <dbReference type="PROSITE-ProRule" id="PRU00339"/>
    </source>
</evidence>
<protein>
    <submittedName>
        <fullName evidence="5">Uncharacterized protein</fullName>
    </submittedName>
</protein>
<feature type="chain" id="PRO_5025396599" evidence="4">
    <location>
        <begin position="28"/>
        <end position="379"/>
    </location>
</feature>
<dbReference type="InterPro" id="IPR019734">
    <property type="entry name" value="TPR_rpt"/>
</dbReference>
<name>A0A6C2U567_PONDE</name>
<keyword evidence="2 3" id="KW-0802">TPR repeat</keyword>
<dbReference type="Pfam" id="PF13432">
    <property type="entry name" value="TPR_16"/>
    <property type="match status" value="2"/>
</dbReference>
<dbReference type="InterPro" id="IPR051685">
    <property type="entry name" value="Ycf3/AcsC/BcsC/TPR_MFPF"/>
</dbReference>
<dbReference type="Gene3D" id="1.25.40.10">
    <property type="entry name" value="Tetratricopeptide repeat domain"/>
    <property type="match status" value="3"/>
</dbReference>
<dbReference type="PROSITE" id="PS51257">
    <property type="entry name" value="PROKAR_LIPOPROTEIN"/>
    <property type="match status" value="1"/>
</dbReference>
<dbReference type="InterPro" id="IPR011990">
    <property type="entry name" value="TPR-like_helical_dom_sf"/>
</dbReference>